<evidence type="ECO:0000313" key="4">
    <source>
        <dbReference type="Proteomes" id="UP000049455"/>
    </source>
</evidence>
<keyword evidence="4" id="KW-1185">Reference proteome</keyword>
<proteinExistence type="predicted"/>
<sequence length="334" mass="36536">MYSGDLYHMKNFLITTAFAAASATAMFTGAAQAQEECGQVTITEMNWASAAVVTGVASFLMEQGYGCNVIKVPSSTTPALASVSETGTPEIVTELWINGTPAYERLSEAGTITTLTDVLLPGGVEGWWIPTYLAEEHPELLTIEGLLANPELLDNRFHQCPEGWGCKNTNAGIIEALELEEAGYEIFQHGSGETMATSIAAAVQNKEPWLGYYWGPTSVLGKYDMSKVDLGEYNEEAHMCNADPDCEDVGMSSYPVGPVKTVVTTDFEENHPALTELLTNLTFTNDQMNEVLAWQEDNNASAEETAVYFLTNYSDVWQDWVNDAAREKLSIFIQ</sequence>
<feature type="signal peptide" evidence="1">
    <location>
        <begin position="1"/>
        <end position="33"/>
    </location>
</feature>
<protein>
    <submittedName>
        <fullName evidence="3">Glycine betaine transporter periplasmic subunit</fullName>
    </submittedName>
</protein>
<dbReference type="Pfam" id="PF04069">
    <property type="entry name" value="OpuAC"/>
    <property type="match status" value="1"/>
</dbReference>
<evidence type="ECO:0000313" key="3">
    <source>
        <dbReference type="EMBL" id="CUH39576.1"/>
    </source>
</evidence>
<reference evidence="3 4" key="1">
    <citation type="submission" date="2015-09" db="EMBL/GenBank/DDBJ databases">
        <authorList>
            <person name="Jackson K.R."/>
            <person name="Lunt B.L."/>
            <person name="Fisher J.N.B."/>
            <person name="Gardner A.V."/>
            <person name="Bailey M.E."/>
            <person name="Deus L.M."/>
            <person name="Earl A.S."/>
            <person name="Gibby P.D."/>
            <person name="Hartmann K.A."/>
            <person name="Liu J.E."/>
            <person name="Manci A.M."/>
            <person name="Nielsen D.A."/>
            <person name="Solomon M.B."/>
            <person name="Breakwell D.P."/>
            <person name="Burnett S.H."/>
            <person name="Grose J.H."/>
        </authorList>
    </citation>
    <scope>NUCLEOTIDE SEQUENCE [LARGE SCALE GENOMIC DNA]</scope>
    <source>
        <strain evidence="3 4">CECT 7799</strain>
    </source>
</reference>
<feature type="domain" description="ABC-type glycine betaine transport system substrate-binding" evidence="2">
    <location>
        <begin position="39"/>
        <end position="311"/>
    </location>
</feature>
<dbReference type="GO" id="GO:0043190">
    <property type="term" value="C:ATP-binding cassette (ABC) transporter complex"/>
    <property type="evidence" value="ECO:0007669"/>
    <property type="project" value="InterPro"/>
</dbReference>
<organism evidence="3 4">
    <name type="scientific">Jannaschia seosinensis</name>
    <dbReference type="NCBI Taxonomy" id="313367"/>
    <lineage>
        <taxon>Bacteria</taxon>
        <taxon>Pseudomonadati</taxon>
        <taxon>Pseudomonadota</taxon>
        <taxon>Alphaproteobacteria</taxon>
        <taxon>Rhodobacterales</taxon>
        <taxon>Roseobacteraceae</taxon>
        <taxon>Jannaschia</taxon>
    </lineage>
</organism>
<keyword evidence="1" id="KW-0732">Signal</keyword>
<dbReference type="Proteomes" id="UP000049455">
    <property type="component" value="Unassembled WGS sequence"/>
</dbReference>
<evidence type="ECO:0000259" key="2">
    <source>
        <dbReference type="Pfam" id="PF04069"/>
    </source>
</evidence>
<evidence type="ECO:0000256" key="1">
    <source>
        <dbReference type="SAM" id="SignalP"/>
    </source>
</evidence>
<accession>A0A0M7BE46</accession>
<dbReference type="EMBL" id="CYPR01000157">
    <property type="protein sequence ID" value="CUH39576.1"/>
    <property type="molecule type" value="Genomic_DNA"/>
</dbReference>
<dbReference type="AlphaFoldDB" id="A0A0M7BE46"/>
<dbReference type="Gene3D" id="3.10.105.10">
    <property type="entry name" value="Dipeptide-binding Protein, Domain 3"/>
    <property type="match status" value="1"/>
</dbReference>
<dbReference type="Gene3D" id="3.40.190.100">
    <property type="entry name" value="Glycine betaine-binding periplasmic protein, domain 2"/>
    <property type="match status" value="1"/>
</dbReference>
<name>A0A0M7BE46_9RHOB</name>
<dbReference type="SUPFAM" id="SSF53850">
    <property type="entry name" value="Periplasmic binding protein-like II"/>
    <property type="match status" value="1"/>
</dbReference>
<feature type="chain" id="PRO_5005809914" evidence="1">
    <location>
        <begin position="34"/>
        <end position="334"/>
    </location>
</feature>
<dbReference type="GO" id="GO:0022857">
    <property type="term" value="F:transmembrane transporter activity"/>
    <property type="evidence" value="ECO:0007669"/>
    <property type="project" value="InterPro"/>
</dbReference>
<gene>
    <name evidence="3" type="ORF">JSE7799_02303</name>
</gene>
<dbReference type="CDD" id="cd13641">
    <property type="entry name" value="PBP2_HisX_like"/>
    <property type="match status" value="1"/>
</dbReference>
<dbReference type="STRING" id="313367.JSE7799_02303"/>
<dbReference type="InterPro" id="IPR007210">
    <property type="entry name" value="ABC_Gly_betaine_transp_sub-bd"/>
</dbReference>